<dbReference type="GO" id="GO:0008033">
    <property type="term" value="P:tRNA processing"/>
    <property type="evidence" value="ECO:0007669"/>
    <property type="project" value="UniProtKB-KW"/>
</dbReference>
<dbReference type="EMBL" id="CP001738">
    <property type="protein sequence ID" value="ACY97595.1"/>
    <property type="molecule type" value="Genomic_DNA"/>
</dbReference>
<dbReference type="eggNOG" id="COG1371">
    <property type="taxonomic scope" value="Bacteria"/>
</dbReference>
<dbReference type="KEGG" id="tcu:Tcur_2028"/>
<dbReference type="InterPro" id="IPR036820">
    <property type="entry name" value="Archease_dom_sf"/>
</dbReference>
<dbReference type="InterPro" id="IPR002804">
    <property type="entry name" value="Archease"/>
</dbReference>
<sequence length="152" mass="16528">MASSPDRTGQPAPRNPDGTPAAGHRTLPHTADMRIEAWAPTLQECLTEAARAMVESFTDLSHAKPTAVREFPLENNDPENLLLSLLEELIYRMDAHAELPLSITLHGSQARCTMTDTTRLPTLGAVPKAVSRADLHVTKTPNGWHCTATVDV</sequence>
<dbReference type="OrthoDB" id="3827441at2"/>
<dbReference type="PANTHER" id="PTHR12682">
    <property type="entry name" value="ARCHEASE"/>
    <property type="match status" value="1"/>
</dbReference>
<keyword evidence="3" id="KW-0479">Metal-binding</keyword>
<dbReference type="HOGENOM" id="CLU_111362_2_0_11"/>
<dbReference type="Gene3D" id="3.55.10.10">
    <property type="entry name" value="Archease domain"/>
    <property type="match status" value="1"/>
</dbReference>
<evidence type="ECO:0000256" key="4">
    <source>
        <dbReference type="ARBA" id="ARBA00022837"/>
    </source>
</evidence>
<keyword evidence="2" id="KW-0819">tRNA processing</keyword>
<evidence type="ECO:0000256" key="1">
    <source>
        <dbReference type="ARBA" id="ARBA00007963"/>
    </source>
</evidence>
<evidence type="ECO:0000256" key="3">
    <source>
        <dbReference type="ARBA" id="ARBA00022723"/>
    </source>
</evidence>
<evidence type="ECO:0000259" key="6">
    <source>
        <dbReference type="Pfam" id="PF01951"/>
    </source>
</evidence>
<dbReference type="Proteomes" id="UP000001918">
    <property type="component" value="Chromosome"/>
</dbReference>
<dbReference type="GO" id="GO:0046872">
    <property type="term" value="F:metal ion binding"/>
    <property type="evidence" value="ECO:0007669"/>
    <property type="project" value="UniProtKB-KW"/>
</dbReference>
<evidence type="ECO:0000313" key="7">
    <source>
        <dbReference type="EMBL" id="ACY97595.1"/>
    </source>
</evidence>
<dbReference type="PANTHER" id="PTHR12682:SF11">
    <property type="entry name" value="PROTEIN ARCHEASE"/>
    <property type="match status" value="1"/>
</dbReference>
<evidence type="ECO:0000313" key="8">
    <source>
        <dbReference type="Proteomes" id="UP000001918"/>
    </source>
</evidence>
<comment type="similarity">
    <text evidence="1">Belongs to the archease family.</text>
</comment>
<proteinExistence type="inferred from homology"/>
<keyword evidence="4" id="KW-0106">Calcium</keyword>
<dbReference type="AlphaFoldDB" id="D1AEM0"/>
<gene>
    <name evidence="7" type="ordered locus">Tcur_2028</name>
</gene>
<feature type="domain" description="Archease" evidence="6">
    <location>
        <begin position="25"/>
        <end position="152"/>
    </location>
</feature>
<protein>
    <recommendedName>
        <fullName evidence="6">Archease domain-containing protein</fullName>
    </recommendedName>
</protein>
<keyword evidence="8" id="KW-1185">Reference proteome</keyword>
<feature type="region of interest" description="Disordered" evidence="5">
    <location>
        <begin position="1"/>
        <end position="26"/>
    </location>
</feature>
<dbReference type="RefSeq" id="WP_012852379.1">
    <property type="nucleotide sequence ID" value="NC_013510.1"/>
</dbReference>
<dbReference type="SUPFAM" id="SSF69819">
    <property type="entry name" value="MTH1598-like"/>
    <property type="match status" value="1"/>
</dbReference>
<accession>D1AEM0</accession>
<organism evidence="7 8">
    <name type="scientific">Thermomonospora curvata (strain ATCC 19995 / DSM 43183 / JCM 3096 / KCTC 9072 / NBRC 15933 / NCIMB 10081 / Henssen B9)</name>
    <dbReference type="NCBI Taxonomy" id="471852"/>
    <lineage>
        <taxon>Bacteria</taxon>
        <taxon>Bacillati</taxon>
        <taxon>Actinomycetota</taxon>
        <taxon>Actinomycetes</taxon>
        <taxon>Streptosporangiales</taxon>
        <taxon>Thermomonosporaceae</taxon>
        <taxon>Thermomonospora</taxon>
    </lineage>
</organism>
<dbReference type="STRING" id="471852.Tcur_2028"/>
<dbReference type="InterPro" id="IPR023572">
    <property type="entry name" value="Archease_dom"/>
</dbReference>
<name>D1AEM0_THECD</name>
<evidence type="ECO:0000256" key="5">
    <source>
        <dbReference type="SAM" id="MobiDB-lite"/>
    </source>
</evidence>
<evidence type="ECO:0000256" key="2">
    <source>
        <dbReference type="ARBA" id="ARBA00022694"/>
    </source>
</evidence>
<dbReference type="Pfam" id="PF01951">
    <property type="entry name" value="Archease"/>
    <property type="match status" value="1"/>
</dbReference>
<reference evidence="7 8" key="1">
    <citation type="journal article" date="2011" name="Stand. Genomic Sci.">
        <title>Complete genome sequence of Thermomonospora curvata type strain (B9).</title>
        <authorList>
            <person name="Chertkov O."/>
            <person name="Sikorski J."/>
            <person name="Nolan M."/>
            <person name="Lapidus A."/>
            <person name="Lucas S."/>
            <person name="Del Rio T.G."/>
            <person name="Tice H."/>
            <person name="Cheng J.F."/>
            <person name="Goodwin L."/>
            <person name="Pitluck S."/>
            <person name="Liolios K."/>
            <person name="Ivanova N."/>
            <person name="Mavromatis K."/>
            <person name="Mikhailova N."/>
            <person name="Ovchinnikova G."/>
            <person name="Pati A."/>
            <person name="Chen A."/>
            <person name="Palaniappan K."/>
            <person name="Djao O.D."/>
            <person name="Land M."/>
            <person name="Hauser L."/>
            <person name="Chang Y.J."/>
            <person name="Jeffries C.D."/>
            <person name="Brettin T."/>
            <person name="Han C."/>
            <person name="Detter J.C."/>
            <person name="Rohde M."/>
            <person name="Goker M."/>
            <person name="Woyke T."/>
            <person name="Bristow J."/>
            <person name="Eisen J.A."/>
            <person name="Markowitz V."/>
            <person name="Hugenholtz P."/>
            <person name="Klenk H.P."/>
            <person name="Kyrpides N.C."/>
        </authorList>
    </citation>
    <scope>NUCLEOTIDE SEQUENCE [LARGE SCALE GENOMIC DNA]</scope>
    <source>
        <strain evidence="8">ATCC 19995 / DSM 43183 / JCM 3096 / KCTC 9072 / NBRC 15933 / NCIMB 10081 / Henssen B9</strain>
    </source>
</reference>